<protein>
    <submittedName>
        <fullName evidence="7">YjgP/YjgQ family permease</fullName>
    </submittedName>
</protein>
<dbReference type="PANTHER" id="PTHR33529">
    <property type="entry name" value="SLR0882 PROTEIN-RELATED"/>
    <property type="match status" value="1"/>
</dbReference>
<feature type="transmembrane region" description="Helical" evidence="6">
    <location>
        <begin position="340"/>
        <end position="357"/>
    </location>
</feature>
<dbReference type="EMBL" id="DTGZ01000130">
    <property type="protein sequence ID" value="HGV98019.1"/>
    <property type="molecule type" value="Genomic_DNA"/>
</dbReference>
<comment type="subcellular location">
    <subcellularLocation>
        <location evidence="1">Cell membrane</location>
        <topology evidence="1">Multi-pass membrane protein</topology>
    </subcellularLocation>
</comment>
<keyword evidence="4 6" id="KW-1133">Transmembrane helix</keyword>
<proteinExistence type="predicted"/>
<accession>A0A7C4XV94</accession>
<dbReference type="GO" id="GO:0015920">
    <property type="term" value="P:lipopolysaccharide transport"/>
    <property type="evidence" value="ECO:0007669"/>
    <property type="project" value="TreeGrafter"/>
</dbReference>
<keyword evidence="5 6" id="KW-0472">Membrane</keyword>
<organism evidence="7">
    <name type="scientific">candidate division WOR-3 bacterium</name>
    <dbReference type="NCBI Taxonomy" id="2052148"/>
    <lineage>
        <taxon>Bacteria</taxon>
        <taxon>Bacteria division WOR-3</taxon>
    </lineage>
</organism>
<feature type="transmembrane region" description="Helical" evidence="6">
    <location>
        <begin position="278"/>
        <end position="298"/>
    </location>
</feature>
<feature type="transmembrane region" description="Helical" evidence="6">
    <location>
        <begin position="50"/>
        <end position="79"/>
    </location>
</feature>
<dbReference type="InterPro" id="IPR005495">
    <property type="entry name" value="LptG/LptF_permease"/>
</dbReference>
<sequence length="359" mass="41711">MKIIERYVLSNFLRYLLLALLVLVFIYIIINLFDNLGSYLSKNVPFRDILILYLYLTPSYVVLLIPIASIIGVFFIFGFMTKNRELLALKSSGLDINHLFGLILICGIFISIITFIFQETVGVWAQGRLVQHKAEKIDRRQIRVEEQRRNFFYYGENNWIFYIKNLNARESTMTNVTLWKIGKEQHIVKRIDAPQARYNGIWEFANATVREFDTLGNELLQNFVLYRMPELVEKPADFLRRIKPVEEMNFLEIYNFIKKKTRAGEDVAKEKVELNYRFSFPVITLILLLIALPISVVLRRGGIAIGLGMSIVLAFLYWGFIQSCRAYGYAGEIEPFLAAWLPNFVFLSLGILTIIGVKR</sequence>
<evidence type="ECO:0000256" key="5">
    <source>
        <dbReference type="ARBA" id="ARBA00023136"/>
    </source>
</evidence>
<evidence type="ECO:0000256" key="6">
    <source>
        <dbReference type="SAM" id="Phobius"/>
    </source>
</evidence>
<gene>
    <name evidence="7" type="ORF">ENV60_06955</name>
</gene>
<feature type="transmembrane region" description="Helical" evidence="6">
    <location>
        <begin position="12"/>
        <end position="30"/>
    </location>
</feature>
<dbReference type="GO" id="GO:0043190">
    <property type="term" value="C:ATP-binding cassette (ABC) transporter complex"/>
    <property type="evidence" value="ECO:0007669"/>
    <property type="project" value="TreeGrafter"/>
</dbReference>
<feature type="transmembrane region" description="Helical" evidence="6">
    <location>
        <begin position="99"/>
        <end position="117"/>
    </location>
</feature>
<dbReference type="AlphaFoldDB" id="A0A7C4XV94"/>
<keyword evidence="3 6" id="KW-0812">Transmembrane</keyword>
<name>A0A7C4XV94_UNCW3</name>
<evidence type="ECO:0000256" key="3">
    <source>
        <dbReference type="ARBA" id="ARBA00022692"/>
    </source>
</evidence>
<evidence type="ECO:0000256" key="1">
    <source>
        <dbReference type="ARBA" id="ARBA00004651"/>
    </source>
</evidence>
<reference evidence="7" key="1">
    <citation type="journal article" date="2020" name="mSystems">
        <title>Genome- and Community-Level Interaction Insights into Carbon Utilization and Element Cycling Functions of Hydrothermarchaeota in Hydrothermal Sediment.</title>
        <authorList>
            <person name="Zhou Z."/>
            <person name="Liu Y."/>
            <person name="Xu W."/>
            <person name="Pan J."/>
            <person name="Luo Z.H."/>
            <person name="Li M."/>
        </authorList>
    </citation>
    <scope>NUCLEOTIDE SEQUENCE [LARGE SCALE GENOMIC DNA]</scope>
    <source>
        <strain evidence="7">SpSt-774</strain>
    </source>
</reference>
<evidence type="ECO:0000256" key="4">
    <source>
        <dbReference type="ARBA" id="ARBA00022989"/>
    </source>
</evidence>
<comment type="caution">
    <text evidence="7">The sequence shown here is derived from an EMBL/GenBank/DDBJ whole genome shotgun (WGS) entry which is preliminary data.</text>
</comment>
<feature type="transmembrane region" description="Helical" evidence="6">
    <location>
        <begin position="303"/>
        <end position="320"/>
    </location>
</feature>
<dbReference type="Pfam" id="PF03739">
    <property type="entry name" value="LptF_LptG"/>
    <property type="match status" value="1"/>
</dbReference>
<evidence type="ECO:0000256" key="2">
    <source>
        <dbReference type="ARBA" id="ARBA00022475"/>
    </source>
</evidence>
<dbReference type="PANTHER" id="PTHR33529:SF6">
    <property type="entry name" value="YJGP_YJGQ FAMILY PERMEASE"/>
    <property type="match status" value="1"/>
</dbReference>
<keyword evidence="2" id="KW-1003">Cell membrane</keyword>
<evidence type="ECO:0000313" key="7">
    <source>
        <dbReference type="EMBL" id="HGV98019.1"/>
    </source>
</evidence>